<accession>A0A482X4R6</accession>
<name>A0A482X4R6_LAOST</name>
<feature type="compositionally biased region" description="Polar residues" evidence="2">
    <location>
        <begin position="28"/>
        <end position="41"/>
    </location>
</feature>
<dbReference type="SMR" id="A0A482X4R6"/>
<feature type="region of interest" description="Disordered" evidence="2">
    <location>
        <begin position="22"/>
        <end position="44"/>
    </location>
</feature>
<feature type="coiled-coil region" evidence="1">
    <location>
        <begin position="367"/>
        <end position="401"/>
    </location>
</feature>
<dbReference type="EMBL" id="QKKF02018662">
    <property type="protein sequence ID" value="RZF40271.1"/>
    <property type="molecule type" value="Genomic_DNA"/>
</dbReference>
<feature type="compositionally biased region" description="Polar residues" evidence="2">
    <location>
        <begin position="168"/>
        <end position="189"/>
    </location>
</feature>
<dbReference type="OrthoDB" id="10352869at2759"/>
<evidence type="ECO:0000313" key="3">
    <source>
        <dbReference type="EMBL" id="RZF40271.1"/>
    </source>
</evidence>
<evidence type="ECO:0000256" key="1">
    <source>
        <dbReference type="SAM" id="Coils"/>
    </source>
</evidence>
<proteinExistence type="predicted"/>
<feature type="region of interest" description="Disordered" evidence="2">
    <location>
        <begin position="168"/>
        <end position="241"/>
    </location>
</feature>
<sequence length="414" mass="48532">MNDDDRLLLKCRSIINDSGFDEPPPFCTENSATEQHNQLRSNDGDQLKTQDCFQIAHEINRIYEERLDATSASGEGKDIKLEIFEHWVKDLREQNDNLKHVVTKLEQDFLNQCMNCCEMEQYHQKRIEDMRKMLEFKEKIIKRQKDFIEQMKNYKFLNQNKTNKFESNNTQLYDLKSNTQSKRGSNEYSSKYADFENDDDFNNNHKTDSNLDPCPCKSSRSNRRENSMESTKYNNQNNRKDDQINELTAQLEEKEKLICCLQEQLKALKCMPNEVKPLIAKIKNFVKSMSDILRKSRNEDSIMRLLTCLECISLCLNELQLVVDHYKENQREQITRGITLNDDSSSVTEIFRRKQPDSSESSVKNDVRNLMKEVHDQEAVIDSLRNALADAQDHIKCLNASNYALKQKNDCVCK</sequence>
<protein>
    <submittedName>
        <fullName evidence="3">Uncharacterized protein</fullName>
    </submittedName>
</protein>
<evidence type="ECO:0000313" key="4">
    <source>
        <dbReference type="Proteomes" id="UP000291343"/>
    </source>
</evidence>
<gene>
    <name evidence="3" type="ORF">LSTR_LSTR015114</name>
</gene>
<dbReference type="AlphaFoldDB" id="A0A482X4R6"/>
<keyword evidence="1" id="KW-0175">Coiled coil</keyword>
<evidence type="ECO:0000256" key="2">
    <source>
        <dbReference type="SAM" id="MobiDB-lite"/>
    </source>
</evidence>
<comment type="caution">
    <text evidence="3">The sequence shown here is derived from an EMBL/GenBank/DDBJ whole genome shotgun (WGS) entry which is preliminary data.</text>
</comment>
<dbReference type="InParanoid" id="A0A482X4R6"/>
<reference evidence="3 4" key="1">
    <citation type="journal article" date="2017" name="Gigascience">
        <title>Genome sequence of the small brown planthopper, Laodelphax striatellus.</title>
        <authorList>
            <person name="Zhu J."/>
            <person name="Jiang F."/>
            <person name="Wang X."/>
            <person name="Yang P."/>
            <person name="Bao Y."/>
            <person name="Zhao W."/>
            <person name="Wang W."/>
            <person name="Lu H."/>
            <person name="Wang Q."/>
            <person name="Cui N."/>
            <person name="Li J."/>
            <person name="Chen X."/>
            <person name="Luo L."/>
            <person name="Yu J."/>
            <person name="Kang L."/>
            <person name="Cui F."/>
        </authorList>
    </citation>
    <scope>NUCLEOTIDE SEQUENCE [LARGE SCALE GENOMIC DNA]</scope>
    <source>
        <strain evidence="3">Lst14</strain>
    </source>
</reference>
<organism evidence="3 4">
    <name type="scientific">Laodelphax striatellus</name>
    <name type="common">Small brown planthopper</name>
    <name type="synonym">Delphax striatella</name>
    <dbReference type="NCBI Taxonomy" id="195883"/>
    <lineage>
        <taxon>Eukaryota</taxon>
        <taxon>Metazoa</taxon>
        <taxon>Ecdysozoa</taxon>
        <taxon>Arthropoda</taxon>
        <taxon>Hexapoda</taxon>
        <taxon>Insecta</taxon>
        <taxon>Pterygota</taxon>
        <taxon>Neoptera</taxon>
        <taxon>Paraneoptera</taxon>
        <taxon>Hemiptera</taxon>
        <taxon>Auchenorrhyncha</taxon>
        <taxon>Fulgoroidea</taxon>
        <taxon>Delphacidae</taxon>
        <taxon>Criomorphinae</taxon>
        <taxon>Laodelphax</taxon>
    </lineage>
</organism>
<dbReference type="Proteomes" id="UP000291343">
    <property type="component" value="Unassembled WGS sequence"/>
</dbReference>
<keyword evidence="4" id="KW-1185">Reference proteome</keyword>